<name>A0A382SR09_9ZZZZ</name>
<organism evidence="1">
    <name type="scientific">marine metagenome</name>
    <dbReference type="NCBI Taxonomy" id="408172"/>
    <lineage>
        <taxon>unclassified sequences</taxon>
        <taxon>metagenomes</taxon>
        <taxon>ecological metagenomes</taxon>
    </lineage>
</organism>
<sequence length="34" mass="3972">MQEVDLYPPLKHFLTQQGYEVKGEVQHCDVIAVR</sequence>
<feature type="non-terminal residue" evidence="1">
    <location>
        <position position="34"/>
    </location>
</feature>
<gene>
    <name evidence="1" type="ORF">METZ01_LOCUS365244</name>
</gene>
<evidence type="ECO:0000313" key="1">
    <source>
        <dbReference type="EMBL" id="SVD12390.1"/>
    </source>
</evidence>
<dbReference type="EMBL" id="UINC01130971">
    <property type="protein sequence ID" value="SVD12390.1"/>
    <property type="molecule type" value="Genomic_DNA"/>
</dbReference>
<dbReference type="AlphaFoldDB" id="A0A382SR09"/>
<accession>A0A382SR09</accession>
<proteinExistence type="predicted"/>
<reference evidence="1" key="1">
    <citation type="submission" date="2018-05" db="EMBL/GenBank/DDBJ databases">
        <authorList>
            <person name="Lanie J.A."/>
            <person name="Ng W.-L."/>
            <person name="Kazmierczak K.M."/>
            <person name="Andrzejewski T.M."/>
            <person name="Davidsen T.M."/>
            <person name="Wayne K.J."/>
            <person name="Tettelin H."/>
            <person name="Glass J.I."/>
            <person name="Rusch D."/>
            <person name="Podicherti R."/>
            <person name="Tsui H.-C.T."/>
            <person name="Winkler M.E."/>
        </authorList>
    </citation>
    <scope>NUCLEOTIDE SEQUENCE</scope>
</reference>
<protein>
    <submittedName>
        <fullName evidence="1">Uncharacterized protein</fullName>
    </submittedName>
</protein>